<dbReference type="Proteomes" id="UP000509192">
    <property type="component" value="Segment"/>
</dbReference>
<sequence length="177" mass="20442">MSYTTIVAVWPEEKSECVEELRNGHGSGPLVWGDMCVRYLPDGARSSYIFRGNELWPLVNRSDIPYHQRAVLAMTYDNMIVKREHYAKAAECISKYLADFPDNAKYVNHWPRIAEIFESNPDYPAIGLWLTSVCENPFAGEWNDEADEYDQPDWSKYWSLFDDLDAGDEADTAQEQK</sequence>
<evidence type="ECO:0000313" key="2">
    <source>
        <dbReference type="Proteomes" id="UP000509192"/>
    </source>
</evidence>
<organism evidence="1 2">
    <name type="scientific">Hafnia phage yong1</name>
    <dbReference type="NCBI Taxonomy" id="2719181"/>
    <lineage>
        <taxon>Viruses</taxon>
        <taxon>Duplodnaviria</taxon>
        <taxon>Heunggongvirae</taxon>
        <taxon>Uroviricota</taxon>
        <taxon>Caudoviricetes</taxon>
        <taxon>Hafyongvirus</taxon>
        <taxon>Hafyongvirus yong1</taxon>
    </lineage>
</organism>
<name>A0A7D2LFQ1_9CAUD</name>
<accession>A0A7D2LFQ1</accession>
<evidence type="ECO:0000313" key="1">
    <source>
        <dbReference type="EMBL" id="QIQ67944.1"/>
    </source>
</evidence>
<proteinExistence type="predicted"/>
<dbReference type="KEGG" id="vg:79578066"/>
<dbReference type="EMBL" id="MT135176">
    <property type="protein sequence ID" value="QIQ67944.1"/>
    <property type="molecule type" value="Genomic_DNA"/>
</dbReference>
<protein>
    <submittedName>
        <fullName evidence="1">Uncharacterized protein</fullName>
    </submittedName>
</protein>
<dbReference type="RefSeq" id="YP_010738082.1">
    <property type="nucleotide sequence ID" value="NC_073022.1"/>
</dbReference>
<keyword evidence="2" id="KW-1185">Reference proteome</keyword>
<dbReference type="GeneID" id="79578066"/>
<reference evidence="1 2" key="1">
    <citation type="submission" date="2020-02" db="EMBL/GenBank/DDBJ databases">
        <authorList>
            <person name="Li D."/>
            <person name="Pan L."/>
            <person name="Qin W."/>
            <person name="Xu L."/>
            <person name="Lin W."/>
            <person name="Yang J."/>
            <person name="Hong B."/>
            <person name="Xu B."/>
        </authorList>
    </citation>
    <scope>NUCLEOTIDE SEQUENCE [LARGE SCALE GENOMIC DNA]</scope>
</reference>